<protein>
    <submittedName>
        <fullName evidence="2">Uncharacterized protein</fullName>
    </submittedName>
</protein>
<feature type="compositionally biased region" description="Polar residues" evidence="1">
    <location>
        <begin position="97"/>
        <end position="108"/>
    </location>
</feature>
<feature type="region of interest" description="Disordered" evidence="1">
    <location>
        <begin position="80"/>
        <end position="121"/>
    </location>
</feature>
<organism evidence="2 3">
    <name type="scientific">Paraburkholderia steynii</name>
    <dbReference type="NCBI Taxonomy" id="1245441"/>
    <lineage>
        <taxon>Bacteria</taxon>
        <taxon>Pseudomonadati</taxon>
        <taxon>Pseudomonadota</taxon>
        <taxon>Betaproteobacteria</taxon>
        <taxon>Burkholderiales</taxon>
        <taxon>Burkholderiaceae</taxon>
        <taxon>Paraburkholderia</taxon>
    </lineage>
</organism>
<keyword evidence="3" id="KW-1185">Reference proteome</keyword>
<evidence type="ECO:0000256" key="1">
    <source>
        <dbReference type="SAM" id="MobiDB-lite"/>
    </source>
</evidence>
<reference evidence="2" key="1">
    <citation type="submission" date="2016-10" db="EMBL/GenBank/DDBJ databases">
        <authorList>
            <person name="Varghese N."/>
            <person name="Submissions S."/>
        </authorList>
    </citation>
    <scope>NUCLEOTIDE SEQUENCE [LARGE SCALE GENOMIC DNA]</scope>
    <source>
        <strain evidence="2">YR281</strain>
    </source>
</reference>
<sequence length="121" mass="13300">MKINYPGRITRPGRHAHVRSNTGVSSWHGRHPLTLLCGALLAASSVHVAHAQVADTLGEQEQRRRAQQQAIERERTLQAPKVELQAAARPEIDDGNPNASFSDRSAAQNVLRDLQNALRGK</sequence>
<name>A0A7Z7B1E4_9BURK</name>
<comment type="caution">
    <text evidence="2">The sequence shown here is derived from an EMBL/GenBank/DDBJ whole genome shotgun (WGS) entry which is preliminary data.</text>
</comment>
<accession>A0A7Z7B1E4</accession>
<evidence type="ECO:0000313" key="3">
    <source>
        <dbReference type="Proteomes" id="UP000198900"/>
    </source>
</evidence>
<dbReference type="EMBL" id="FNDI01000002">
    <property type="protein sequence ID" value="SDH13687.1"/>
    <property type="molecule type" value="Genomic_DNA"/>
</dbReference>
<dbReference type="Proteomes" id="UP000198900">
    <property type="component" value="Unassembled WGS sequence"/>
</dbReference>
<proteinExistence type="predicted"/>
<dbReference type="AlphaFoldDB" id="A0A7Z7B1E4"/>
<gene>
    <name evidence="2" type="ORF">SAMN04487926_102228</name>
</gene>
<evidence type="ECO:0000313" key="2">
    <source>
        <dbReference type="EMBL" id="SDH13687.1"/>
    </source>
</evidence>
<dbReference type="RefSeq" id="WP_091775484.1">
    <property type="nucleotide sequence ID" value="NZ_FNDI01000002.1"/>
</dbReference>